<evidence type="ECO:0000313" key="1">
    <source>
        <dbReference type="EMBL" id="KAH7840359.1"/>
    </source>
</evidence>
<proteinExistence type="predicted"/>
<accession>A0ACB7XHS3</accession>
<keyword evidence="2" id="KW-1185">Reference proteome</keyword>
<dbReference type="EMBL" id="CM037160">
    <property type="protein sequence ID" value="KAH7840359.1"/>
    <property type="molecule type" value="Genomic_DNA"/>
</dbReference>
<comment type="caution">
    <text evidence="1">The sequence shown here is derived from an EMBL/GenBank/DDBJ whole genome shotgun (WGS) entry which is preliminary data.</text>
</comment>
<dbReference type="Proteomes" id="UP000828048">
    <property type="component" value="Chromosome 10"/>
</dbReference>
<protein>
    <submittedName>
        <fullName evidence="1">Uncharacterized protein</fullName>
    </submittedName>
</protein>
<gene>
    <name evidence="1" type="ORF">Vadar_015916</name>
</gene>
<evidence type="ECO:0000313" key="2">
    <source>
        <dbReference type="Proteomes" id="UP000828048"/>
    </source>
</evidence>
<name>A0ACB7XHS3_9ERIC</name>
<sequence>MATDGIAINPDRIQTFFDKLETRKSLLTTITHLHQTLTHHFSVLDQSLSQKTLTLESQIQALDSHTKETLDSLQIRENAIPDRLSAASARIKKQEQAAISAAGDHVGERRLLEKYCRNMDWKGLLGFVLSKKGEAVGDREEGSALREKIAAAVAEESVDGMRLVLEAVEEFVDSRVKGEMMAVADRRWACGVLIQAVVETGRGDGDGGVGRGMKEKAVGVLEKWKEVMAREKNGGFGAGEARMFLQIVIGFGLKEMVGEEYLRKLLLQFTTKRHIGQFAKLAVILGLGDQVKGKEKETEIPAVGNSGDRSLLKDYCRTMDAKGLLRFVLAKRGEASADRDEGLALREEIAAAVAEESVDGIRMVLEVVEEFVDLRVEGKVAVADRRWACGVLIQAVVEPGKGEGGVERSMKEKAFRVLEKWKRVIGRGKNGGFADGEARMFLQIVVGLGLKEMVGEEYLKNLLVKFATRRHMAKLAVALGLGDHMKGIVEGLAISRKTAHIISKTGKYITAAVEEANDLELNATKAMIKSAEDKLESKSTIDSLWKRVQQLEKAKEENKKSATTSTSKPPNKRGRGGGGGPPSYRSKSGRFSNASPSFRSPQAAPVTFRTQYNYASRNMYEGPGPALYAPGYGAAAGAQVVGSYAGPRNYGPHDPSAAAGPAYPPYQGYHH</sequence>
<reference evidence="1 2" key="1">
    <citation type="journal article" date="2021" name="Hortic Res">
        <title>High-quality reference genome and annotation aids understanding of berry development for evergreen blueberry (Vaccinium darrowii).</title>
        <authorList>
            <person name="Yu J."/>
            <person name="Hulse-Kemp A.M."/>
            <person name="Babiker E."/>
            <person name="Staton M."/>
        </authorList>
    </citation>
    <scope>NUCLEOTIDE SEQUENCE [LARGE SCALE GENOMIC DNA]</scope>
    <source>
        <strain evidence="2">cv. NJ 8807/NJ 8810</strain>
        <tissue evidence="1">Young leaf</tissue>
    </source>
</reference>
<organism evidence="1 2">
    <name type="scientific">Vaccinium darrowii</name>
    <dbReference type="NCBI Taxonomy" id="229202"/>
    <lineage>
        <taxon>Eukaryota</taxon>
        <taxon>Viridiplantae</taxon>
        <taxon>Streptophyta</taxon>
        <taxon>Embryophyta</taxon>
        <taxon>Tracheophyta</taxon>
        <taxon>Spermatophyta</taxon>
        <taxon>Magnoliopsida</taxon>
        <taxon>eudicotyledons</taxon>
        <taxon>Gunneridae</taxon>
        <taxon>Pentapetalae</taxon>
        <taxon>asterids</taxon>
        <taxon>Ericales</taxon>
        <taxon>Ericaceae</taxon>
        <taxon>Vaccinioideae</taxon>
        <taxon>Vaccinieae</taxon>
        <taxon>Vaccinium</taxon>
    </lineage>
</organism>